<evidence type="ECO:0000256" key="1">
    <source>
        <dbReference type="SAM" id="MobiDB-lite"/>
    </source>
</evidence>
<gene>
    <name evidence="3" type="primary">AVEN_28366_1</name>
    <name evidence="3" type="ORF">NPIL_287541</name>
</gene>
<evidence type="ECO:0000259" key="2">
    <source>
        <dbReference type="Pfam" id="PF18701"/>
    </source>
</evidence>
<keyword evidence="4" id="KW-1185">Reference proteome</keyword>
<dbReference type="OrthoDB" id="6433784at2759"/>
<dbReference type="EMBL" id="BMAW01106175">
    <property type="protein sequence ID" value="GFT22962.1"/>
    <property type="molecule type" value="Genomic_DNA"/>
</dbReference>
<accession>A0A8X6NNF1</accession>
<feature type="compositionally biased region" description="Low complexity" evidence="1">
    <location>
        <begin position="244"/>
        <end position="257"/>
    </location>
</feature>
<evidence type="ECO:0000313" key="4">
    <source>
        <dbReference type="Proteomes" id="UP000887013"/>
    </source>
</evidence>
<evidence type="ECO:0000313" key="3">
    <source>
        <dbReference type="EMBL" id="GFT22962.1"/>
    </source>
</evidence>
<proteinExistence type="predicted"/>
<dbReference type="Pfam" id="PF18701">
    <property type="entry name" value="DUF5641"/>
    <property type="match status" value="1"/>
</dbReference>
<dbReference type="AlphaFoldDB" id="A0A8X6NNF1"/>
<protein>
    <submittedName>
        <fullName evidence="3">DUF5641 domain-containing protein</fullName>
    </submittedName>
</protein>
<comment type="caution">
    <text evidence="3">The sequence shown here is derived from an EMBL/GenBank/DDBJ whole genome shotgun (WGS) entry which is preliminary data.</text>
</comment>
<dbReference type="InterPro" id="IPR040676">
    <property type="entry name" value="DUF5641"/>
</dbReference>
<dbReference type="Proteomes" id="UP000887013">
    <property type="component" value="Unassembled WGS sequence"/>
</dbReference>
<feature type="region of interest" description="Disordered" evidence="1">
    <location>
        <begin position="236"/>
        <end position="257"/>
    </location>
</feature>
<dbReference type="PANTHER" id="PTHR47331">
    <property type="entry name" value="PHD-TYPE DOMAIN-CONTAINING PROTEIN"/>
    <property type="match status" value="1"/>
</dbReference>
<organism evidence="3 4">
    <name type="scientific">Nephila pilipes</name>
    <name type="common">Giant wood spider</name>
    <name type="synonym">Nephila maculata</name>
    <dbReference type="NCBI Taxonomy" id="299642"/>
    <lineage>
        <taxon>Eukaryota</taxon>
        <taxon>Metazoa</taxon>
        <taxon>Ecdysozoa</taxon>
        <taxon>Arthropoda</taxon>
        <taxon>Chelicerata</taxon>
        <taxon>Arachnida</taxon>
        <taxon>Araneae</taxon>
        <taxon>Araneomorphae</taxon>
        <taxon>Entelegynae</taxon>
        <taxon>Araneoidea</taxon>
        <taxon>Nephilidae</taxon>
        <taxon>Nephila</taxon>
    </lineage>
</organism>
<feature type="domain" description="DUF5641" evidence="2">
    <location>
        <begin position="147"/>
        <end position="227"/>
    </location>
</feature>
<reference evidence="3" key="1">
    <citation type="submission" date="2020-08" db="EMBL/GenBank/DDBJ databases">
        <title>Multicomponent nature underlies the extraordinary mechanical properties of spider dragline silk.</title>
        <authorList>
            <person name="Kono N."/>
            <person name="Nakamura H."/>
            <person name="Mori M."/>
            <person name="Yoshida Y."/>
            <person name="Ohtoshi R."/>
            <person name="Malay A.D."/>
            <person name="Moran D.A.P."/>
            <person name="Tomita M."/>
            <person name="Numata K."/>
            <person name="Arakawa K."/>
        </authorList>
    </citation>
    <scope>NUCLEOTIDE SEQUENCE</scope>
</reference>
<name>A0A8X6NNF1_NEPPI</name>
<sequence length="307" mass="34209">MNCLRQEIKGQEMVNLARTGFASHQNPRRKEFQNEQLKQSGESSTASALVSLQKPGADVLGKLLTGNTVVLECGLTAVETKLGWTVFGKGSCRFDNILPSLSMHSMSLPANKLWELEVLGIASENEKEKDDFNDKIKILSDGRYEDLRQRFRKEYLGQLVQKHNEKQSRNPQIGEQVLIGDDNKKRLFCPLAKIIELIPGRDGKIRTVKLKTQHGTVLRPIQRIYPLEIYSKESVDGELDGEESNSNNVTDNENNVTSADDVIVRKFTSSGRPVKAPTRLDLLNNVCYTLETLSESQGGGGGCCETQ</sequence>